<dbReference type="EMBL" id="MU273544">
    <property type="protein sequence ID" value="KAI0032500.1"/>
    <property type="molecule type" value="Genomic_DNA"/>
</dbReference>
<gene>
    <name evidence="1" type="ORF">K488DRAFT_85800</name>
</gene>
<evidence type="ECO:0000313" key="2">
    <source>
        <dbReference type="Proteomes" id="UP000814128"/>
    </source>
</evidence>
<keyword evidence="2" id="KW-1185">Reference proteome</keyword>
<organism evidence="1 2">
    <name type="scientific">Vararia minispora EC-137</name>
    <dbReference type="NCBI Taxonomy" id="1314806"/>
    <lineage>
        <taxon>Eukaryota</taxon>
        <taxon>Fungi</taxon>
        <taxon>Dikarya</taxon>
        <taxon>Basidiomycota</taxon>
        <taxon>Agaricomycotina</taxon>
        <taxon>Agaricomycetes</taxon>
        <taxon>Russulales</taxon>
        <taxon>Lachnocladiaceae</taxon>
        <taxon>Vararia</taxon>
    </lineage>
</organism>
<reference evidence="1" key="1">
    <citation type="submission" date="2021-02" db="EMBL/GenBank/DDBJ databases">
        <authorList>
            <consortium name="DOE Joint Genome Institute"/>
            <person name="Ahrendt S."/>
            <person name="Looney B.P."/>
            <person name="Miyauchi S."/>
            <person name="Morin E."/>
            <person name="Drula E."/>
            <person name="Courty P.E."/>
            <person name="Chicoki N."/>
            <person name="Fauchery L."/>
            <person name="Kohler A."/>
            <person name="Kuo A."/>
            <person name="Labutti K."/>
            <person name="Pangilinan J."/>
            <person name="Lipzen A."/>
            <person name="Riley R."/>
            <person name="Andreopoulos W."/>
            <person name="He G."/>
            <person name="Johnson J."/>
            <person name="Barry K.W."/>
            <person name="Grigoriev I.V."/>
            <person name="Nagy L."/>
            <person name="Hibbett D."/>
            <person name="Henrissat B."/>
            <person name="Matheny P.B."/>
            <person name="Labbe J."/>
            <person name="Martin F."/>
        </authorList>
    </citation>
    <scope>NUCLEOTIDE SEQUENCE</scope>
    <source>
        <strain evidence="1">EC-137</strain>
    </source>
</reference>
<protein>
    <submittedName>
        <fullName evidence="1">Uncharacterized protein</fullName>
    </submittedName>
</protein>
<sequence>MSGRNQGRPWQAHEDALLIQAVTSCSGDIDWKEIAKYVPDRTNKACRKRWLHSLCPTVKKSAWTGEEDRTLLELYEQHGPKWSLIARQIPGRTDDACSKRYREALDPSLKKDDWTAEEDARLLELRVSLAGKWQQVGQQMGRSGLGCRNRWRLLERKRASGKAAVVEPPPGSQPGLDPPPTLNFSISEPPLTSLAGGPPSHLAVFGGAPDWDVAGFFWDSQFAASFPYDAGPSRNDGSSHVPTSSPGSAAPTLHMGHSPFGFNEDFGAPLRQPASFAAEGALSLSPGADRASAAGFHATSQQAQLPTPGQDDVRMSSLDSVPQTDVSIASHDHDPQSPPHEPSSPPPPASPLFTSLTSPPAAEPSPPPPSPHALSAFSAAPAASPLPSQPIAPSQSLPSSLASADSVPAMTPLLTATEPGPSPTSEPIHPHPQPKPFLSSSLATDGNVLAYACGFPRCWAPDDTGADSGSVAGVRFATSRELAEHMRTAHASWNCADDKPYRCALVGCKKGWKARIPHSVALSTPNARADGYTQSLNGLQYHLQVSKVHFRQALSATPPASFTSAGKDKGKKTYPCTFPRCLHIYKQASGLRYHLKHGHSPEVPEQLAVVPPSLARKMDEKMQRASAVTS</sequence>
<proteinExistence type="predicted"/>
<name>A0ACB8QLK4_9AGAM</name>
<comment type="caution">
    <text evidence="1">The sequence shown here is derived from an EMBL/GenBank/DDBJ whole genome shotgun (WGS) entry which is preliminary data.</text>
</comment>
<reference evidence="1" key="2">
    <citation type="journal article" date="2022" name="New Phytol.">
        <title>Evolutionary transition to the ectomycorrhizal habit in the genomes of a hyperdiverse lineage of mushroom-forming fungi.</title>
        <authorList>
            <person name="Looney B."/>
            <person name="Miyauchi S."/>
            <person name="Morin E."/>
            <person name="Drula E."/>
            <person name="Courty P.E."/>
            <person name="Kohler A."/>
            <person name="Kuo A."/>
            <person name="LaButti K."/>
            <person name="Pangilinan J."/>
            <person name="Lipzen A."/>
            <person name="Riley R."/>
            <person name="Andreopoulos W."/>
            <person name="He G."/>
            <person name="Johnson J."/>
            <person name="Nolan M."/>
            <person name="Tritt A."/>
            <person name="Barry K.W."/>
            <person name="Grigoriev I.V."/>
            <person name="Nagy L.G."/>
            <person name="Hibbett D."/>
            <person name="Henrissat B."/>
            <person name="Matheny P.B."/>
            <person name="Labbe J."/>
            <person name="Martin F.M."/>
        </authorList>
    </citation>
    <scope>NUCLEOTIDE SEQUENCE</scope>
    <source>
        <strain evidence="1">EC-137</strain>
    </source>
</reference>
<dbReference type="Proteomes" id="UP000814128">
    <property type="component" value="Unassembled WGS sequence"/>
</dbReference>
<accession>A0ACB8QLK4</accession>
<evidence type="ECO:0000313" key="1">
    <source>
        <dbReference type="EMBL" id="KAI0032500.1"/>
    </source>
</evidence>